<name>A0A397W8N3_9GLOM</name>
<keyword evidence="4" id="KW-0408">Iron</keyword>
<dbReference type="InterPro" id="IPR002403">
    <property type="entry name" value="Cyt_P450_E_grp-IV"/>
</dbReference>
<dbReference type="Proteomes" id="UP000266673">
    <property type="component" value="Unassembled WGS sequence"/>
</dbReference>
<protein>
    <submittedName>
        <fullName evidence="6">Cytochrome P450</fullName>
    </submittedName>
</protein>
<evidence type="ECO:0000256" key="4">
    <source>
        <dbReference type="ARBA" id="ARBA00023004"/>
    </source>
</evidence>
<dbReference type="GO" id="GO:0005506">
    <property type="term" value="F:iron ion binding"/>
    <property type="evidence" value="ECO:0007669"/>
    <property type="project" value="InterPro"/>
</dbReference>
<keyword evidence="5" id="KW-0472">Membrane</keyword>
<keyword evidence="7" id="KW-1185">Reference proteome</keyword>
<dbReference type="OrthoDB" id="1844152at2759"/>
<gene>
    <name evidence="6" type="ORF">C2G38_2312195</name>
</gene>
<comment type="similarity">
    <text evidence="1">Belongs to the cytochrome P450 family.</text>
</comment>
<dbReference type="SUPFAM" id="SSF48264">
    <property type="entry name" value="Cytochrome P450"/>
    <property type="match status" value="1"/>
</dbReference>
<evidence type="ECO:0000313" key="7">
    <source>
        <dbReference type="Proteomes" id="UP000266673"/>
    </source>
</evidence>
<dbReference type="GO" id="GO:0016705">
    <property type="term" value="F:oxidoreductase activity, acting on paired donors, with incorporation or reduction of molecular oxygen"/>
    <property type="evidence" value="ECO:0007669"/>
    <property type="project" value="InterPro"/>
</dbReference>
<dbReference type="GO" id="GO:0020037">
    <property type="term" value="F:heme binding"/>
    <property type="evidence" value="ECO:0007669"/>
    <property type="project" value="InterPro"/>
</dbReference>
<reference evidence="6 7" key="1">
    <citation type="submission" date="2018-06" db="EMBL/GenBank/DDBJ databases">
        <title>Comparative genomics reveals the genomic features of Rhizophagus irregularis, R. cerebriforme, R. diaphanum and Gigaspora rosea, and their symbiotic lifestyle signature.</title>
        <authorList>
            <person name="Morin E."/>
            <person name="San Clemente H."/>
            <person name="Chen E.C.H."/>
            <person name="De La Providencia I."/>
            <person name="Hainaut M."/>
            <person name="Kuo A."/>
            <person name="Kohler A."/>
            <person name="Murat C."/>
            <person name="Tang N."/>
            <person name="Roy S."/>
            <person name="Loubradou J."/>
            <person name="Henrissat B."/>
            <person name="Grigoriev I.V."/>
            <person name="Corradi N."/>
            <person name="Roux C."/>
            <person name="Martin F.M."/>
        </authorList>
    </citation>
    <scope>NUCLEOTIDE SEQUENCE [LARGE SCALE GENOMIC DNA]</scope>
    <source>
        <strain evidence="6 7">DAOM 194757</strain>
    </source>
</reference>
<keyword evidence="5" id="KW-1133">Transmembrane helix</keyword>
<evidence type="ECO:0000256" key="3">
    <source>
        <dbReference type="ARBA" id="ARBA00022723"/>
    </source>
</evidence>
<sequence length="315" mass="36498">MTSFLSNKMAYVEIFCLLFFIIFILHLIKRPQIGVNEPPLVPYRIPIIGHTYDFLNDSKTFLKECKEKYGEPFSLYIFGGVVTFAGVDSMFEVVNNTTAFSFGKNTQTAPIDKIVTPFFRNNQPPRLNQLVREMSSKAKSSNVPRIQKELLFLIEKFFGNCEVQMIAIFTINMALGQECAQFKDLVSIFEELANDDIFDYFINELQPLDFADDKFMDYLSVHVYLLIYASNLTITKHLTSVLFDYGGRPELWKELYEEQLKIHNELNGNLNIDDVNKMIKLDCFIKESFRHSADIVRFIPTESSRPTTSGDFYFE</sequence>
<dbReference type="Gene3D" id="1.10.630.10">
    <property type="entry name" value="Cytochrome P450"/>
    <property type="match status" value="1"/>
</dbReference>
<keyword evidence="5" id="KW-0812">Transmembrane</keyword>
<evidence type="ECO:0000256" key="2">
    <source>
        <dbReference type="ARBA" id="ARBA00022617"/>
    </source>
</evidence>
<evidence type="ECO:0000256" key="5">
    <source>
        <dbReference type="SAM" id="Phobius"/>
    </source>
</evidence>
<feature type="transmembrane region" description="Helical" evidence="5">
    <location>
        <begin position="9"/>
        <end position="28"/>
    </location>
</feature>
<dbReference type="InterPro" id="IPR050529">
    <property type="entry name" value="CYP450_sterol_14alpha_dmase"/>
</dbReference>
<keyword evidence="3" id="KW-0479">Metal-binding</keyword>
<organism evidence="6 7">
    <name type="scientific">Gigaspora rosea</name>
    <dbReference type="NCBI Taxonomy" id="44941"/>
    <lineage>
        <taxon>Eukaryota</taxon>
        <taxon>Fungi</taxon>
        <taxon>Fungi incertae sedis</taxon>
        <taxon>Mucoromycota</taxon>
        <taxon>Glomeromycotina</taxon>
        <taxon>Glomeromycetes</taxon>
        <taxon>Diversisporales</taxon>
        <taxon>Gigasporaceae</taxon>
        <taxon>Gigaspora</taxon>
    </lineage>
</organism>
<accession>A0A397W8N3</accession>
<dbReference type="AlphaFoldDB" id="A0A397W8N3"/>
<dbReference type="InterPro" id="IPR036396">
    <property type="entry name" value="Cyt_P450_sf"/>
</dbReference>
<dbReference type="GO" id="GO:0008395">
    <property type="term" value="F:steroid hydroxylase activity"/>
    <property type="evidence" value="ECO:0007669"/>
    <property type="project" value="TreeGrafter"/>
</dbReference>
<evidence type="ECO:0000256" key="1">
    <source>
        <dbReference type="ARBA" id="ARBA00010617"/>
    </source>
</evidence>
<dbReference type="EMBL" id="QKWP01000058">
    <property type="protein sequence ID" value="RIB28693.1"/>
    <property type="molecule type" value="Genomic_DNA"/>
</dbReference>
<evidence type="ECO:0000313" key="6">
    <source>
        <dbReference type="EMBL" id="RIB28693.1"/>
    </source>
</evidence>
<comment type="caution">
    <text evidence="6">The sequence shown here is derived from an EMBL/GenBank/DDBJ whole genome shotgun (WGS) entry which is preliminary data.</text>
</comment>
<proteinExistence type="inferred from homology"/>
<dbReference type="STRING" id="44941.A0A397W8N3"/>
<keyword evidence="2" id="KW-0349">Heme</keyword>
<dbReference type="PANTHER" id="PTHR24304:SF2">
    <property type="entry name" value="24-HYDROXYCHOLESTEROL 7-ALPHA-HYDROXYLASE"/>
    <property type="match status" value="1"/>
</dbReference>
<dbReference type="PANTHER" id="PTHR24304">
    <property type="entry name" value="CYTOCHROME P450 FAMILY 7"/>
    <property type="match status" value="1"/>
</dbReference>
<dbReference type="PRINTS" id="PR00465">
    <property type="entry name" value="EP450IV"/>
</dbReference>